<feature type="chain" id="PRO_5005536160" evidence="1">
    <location>
        <begin position="22"/>
        <end position="89"/>
    </location>
</feature>
<comment type="caution">
    <text evidence="2">The sequence shown here is derived from an EMBL/GenBank/DDBJ whole genome shotgun (WGS) entry which is preliminary data.</text>
</comment>
<proteinExistence type="predicted"/>
<name>A0A0L0CJ60_LUCCU</name>
<sequence length="89" mass="9888">MRSLIFALFLAICCIVIYTNAAALPENSDVANGDDQSNDVLLFDENQEDDEASFAYDNEEVGGNAGQDPQSRTLFLLLPLLFPDQFYFS</sequence>
<protein>
    <submittedName>
        <fullName evidence="2">Uncharacterized protein</fullName>
    </submittedName>
</protein>
<evidence type="ECO:0000256" key="1">
    <source>
        <dbReference type="SAM" id="SignalP"/>
    </source>
</evidence>
<evidence type="ECO:0000313" key="3">
    <source>
        <dbReference type="Proteomes" id="UP000037069"/>
    </source>
</evidence>
<keyword evidence="1" id="KW-0732">Signal</keyword>
<dbReference type="EMBL" id="JRES01000310">
    <property type="protein sequence ID" value="KNC32418.1"/>
    <property type="molecule type" value="Genomic_DNA"/>
</dbReference>
<evidence type="ECO:0000313" key="2">
    <source>
        <dbReference type="EMBL" id="KNC32418.1"/>
    </source>
</evidence>
<dbReference type="Proteomes" id="UP000037069">
    <property type="component" value="Unassembled WGS sequence"/>
</dbReference>
<organism evidence="2 3">
    <name type="scientific">Lucilia cuprina</name>
    <name type="common">Green bottle fly</name>
    <name type="synonym">Australian sheep blowfly</name>
    <dbReference type="NCBI Taxonomy" id="7375"/>
    <lineage>
        <taxon>Eukaryota</taxon>
        <taxon>Metazoa</taxon>
        <taxon>Ecdysozoa</taxon>
        <taxon>Arthropoda</taxon>
        <taxon>Hexapoda</taxon>
        <taxon>Insecta</taxon>
        <taxon>Pterygota</taxon>
        <taxon>Neoptera</taxon>
        <taxon>Endopterygota</taxon>
        <taxon>Diptera</taxon>
        <taxon>Brachycera</taxon>
        <taxon>Muscomorpha</taxon>
        <taxon>Oestroidea</taxon>
        <taxon>Calliphoridae</taxon>
        <taxon>Luciliinae</taxon>
        <taxon>Lucilia</taxon>
    </lineage>
</organism>
<accession>A0A0L0CJ60</accession>
<keyword evidence="3" id="KW-1185">Reference proteome</keyword>
<feature type="signal peptide" evidence="1">
    <location>
        <begin position="1"/>
        <end position="21"/>
    </location>
</feature>
<dbReference type="AlphaFoldDB" id="A0A0L0CJ60"/>
<gene>
    <name evidence="2" type="ORF">FF38_05005</name>
</gene>
<reference evidence="2 3" key="1">
    <citation type="journal article" date="2015" name="Nat. Commun.">
        <title>Lucilia cuprina genome unlocks parasitic fly biology to underpin future interventions.</title>
        <authorList>
            <person name="Anstead C.A."/>
            <person name="Korhonen P.K."/>
            <person name="Young N.D."/>
            <person name="Hall R.S."/>
            <person name="Jex A.R."/>
            <person name="Murali S.C."/>
            <person name="Hughes D.S."/>
            <person name="Lee S.F."/>
            <person name="Perry T."/>
            <person name="Stroehlein A.J."/>
            <person name="Ansell B.R."/>
            <person name="Breugelmans B."/>
            <person name="Hofmann A."/>
            <person name="Qu J."/>
            <person name="Dugan S."/>
            <person name="Lee S.L."/>
            <person name="Chao H."/>
            <person name="Dinh H."/>
            <person name="Han Y."/>
            <person name="Doddapaneni H.V."/>
            <person name="Worley K.C."/>
            <person name="Muzny D.M."/>
            <person name="Ioannidis P."/>
            <person name="Waterhouse R.M."/>
            <person name="Zdobnov E.M."/>
            <person name="James P.J."/>
            <person name="Bagnall N.H."/>
            <person name="Kotze A.C."/>
            <person name="Gibbs R.A."/>
            <person name="Richards S."/>
            <person name="Batterham P."/>
            <person name="Gasser R.B."/>
        </authorList>
    </citation>
    <scope>NUCLEOTIDE SEQUENCE [LARGE SCALE GENOMIC DNA]</scope>
    <source>
        <strain evidence="2 3">LS</strain>
        <tissue evidence="2">Full body</tissue>
    </source>
</reference>